<dbReference type="EMBL" id="JANZXA010000003">
    <property type="protein sequence ID" value="MCT2399308.1"/>
    <property type="molecule type" value="Genomic_DNA"/>
</dbReference>
<proteinExistence type="predicted"/>
<gene>
    <name evidence="3" type="ORF">NZK81_07095</name>
</gene>
<dbReference type="InterPro" id="IPR041411">
    <property type="entry name" value="Ldi"/>
</dbReference>
<evidence type="ECO:0000256" key="1">
    <source>
        <dbReference type="SAM" id="Phobius"/>
    </source>
</evidence>
<organism evidence="3 4">
    <name type="scientific">Novosphingobium mangrovi</name>
    <name type="common">ex Huang et al. 2023</name>
    <dbReference type="NCBI Taxonomy" id="2976432"/>
    <lineage>
        <taxon>Bacteria</taxon>
        <taxon>Pseudomonadati</taxon>
        <taxon>Pseudomonadota</taxon>
        <taxon>Alphaproteobacteria</taxon>
        <taxon>Sphingomonadales</taxon>
        <taxon>Sphingomonadaceae</taxon>
        <taxon>Novosphingobium</taxon>
    </lineage>
</organism>
<evidence type="ECO:0000259" key="2">
    <source>
        <dbReference type="Pfam" id="PF18566"/>
    </source>
</evidence>
<comment type="caution">
    <text evidence="3">The sequence shown here is derived from an EMBL/GenBank/DDBJ whole genome shotgun (WGS) entry which is preliminary data.</text>
</comment>
<keyword evidence="1" id="KW-0812">Transmembrane</keyword>
<accession>A0ABT2I3D8</accession>
<name>A0ABT2I3D8_9SPHN</name>
<keyword evidence="1" id="KW-0472">Membrane</keyword>
<dbReference type="Pfam" id="PF18566">
    <property type="entry name" value="Ldi"/>
    <property type="match status" value="1"/>
</dbReference>
<feature type="domain" description="Linalool dehydratase/isomerase" evidence="2">
    <location>
        <begin position="233"/>
        <end position="520"/>
    </location>
</feature>
<feature type="transmembrane region" description="Helical" evidence="1">
    <location>
        <begin position="113"/>
        <end position="132"/>
    </location>
</feature>
<feature type="transmembrane region" description="Helical" evidence="1">
    <location>
        <begin position="138"/>
        <end position="159"/>
    </location>
</feature>
<dbReference type="Proteomes" id="UP001165583">
    <property type="component" value="Unassembled WGS sequence"/>
</dbReference>
<keyword evidence="1" id="KW-1133">Transmembrane helix</keyword>
<feature type="transmembrane region" description="Helical" evidence="1">
    <location>
        <begin position="82"/>
        <end position="106"/>
    </location>
</feature>
<feature type="transmembrane region" description="Helical" evidence="1">
    <location>
        <begin position="41"/>
        <end position="62"/>
    </location>
</feature>
<dbReference type="RefSeq" id="WP_260045296.1">
    <property type="nucleotide sequence ID" value="NZ_JANZXA010000003.1"/>
</dbReference>
<keyword evidence="4" id="KW-1185">Reference proteome</keyword>
<reference evidence="3" key="1">
    <citation type="submission" date="2022-09" db="EMBL/GenBank/DDBJ databases">
        <title>Novosphingobium sp. Nov., a polycyclic aromatic hydrocarbon-degrading bacterium isolated form mangrove sediments in HongKong.</title>
        <authorList>
            <person name="Hu Z."/>
        </authorList>
    </citation>
    <scope>NUCLEOTIDE SEQUENCE</scope>
    <source>
        <strain evidence="3">HK4-1</strain>
    </source>
</reference>
<sequence>MATVLDDKARQAPPSPAGAIVSSIPPIPDIRRMHGPITSGILMRFYALQAVWFLAGMLPVILGMSAQWKAFGLGLVLPGGGFFFAGGIGGVVLGLLSVAAFAVIMFIWWARGVVVGPPGVLIGTALLSAVWIKGSPGLAVMEYAVPLVFIGLHAGFALSRRAKFNAARRRAKAHNAAIATTQPVMREAPIAASPEMAPGQIGEFRRMLDLALQPVDEWKGFAFNDTWQDGALRYQICTMSWNLAFGQYTQLPAFHGYLNTAQENLIRKHVDRKTWNYWYWESLWGNLKVSKNPVEIDNIMLSGFLGVSLGLFETASGTSPFREPGSLTFRWDENTAAPYNHETMLREVVKNFKRYDYGWFPCEPRWIYSMCNLVGRTALALHDARHGTHMVEEIGDRFNQTMRDEMLLPDGRIRVCTSSTFGFTVPSLSGLFGETWGIRFLTPYAPEEAERLWAILKRDFIKVNENGELDFRLLPLGWDTRKPANFSYDQWPELNPLTMTMWAALEMGDEPIIAATRKSIGTMYGDGVADAISWTRANTMRDMINTGLPEAWRTGPLLAKATYPDVIVTRAVSDGHALDLVLVPGEGPTEARLGLARLRPGGQYRVEQTGEMLTADEQGKATFVLPLPERREVSIRPMA</sequence>
<evidence type="ECO:0000313" key="4">
    <source>
        <dbReference type="Proteomes" id="UP001165583"/>
    </source>
</evidence>
<evidence type="ECO:0000313" key="3">
    <source>
        <dbReference type="EMBL" id="MCT2399308.1"/>
    </source>
</evidence>
<protein>
    <recommendedName>
        <fullName evidence="2">Linalool dehydratase/isomerase domain-containing protein</fullName>
    </recommendedName>
</protein>